<protein>
    <submittedName>
        <fullName evidence="2">Uncharacterized protein</fullName>
    </submittedName>
</protein>
<sequence>RFLLKLPRSGVDKSYCCSCCCCCCRCCCWCCCCCFQCSCCCYCCCCSTCCSTLPCQGVDVEVGAVQFAMGCSSSRGTAITTATTTTATTTPCQARRSRSAQVSSTDALQEAIRSNNNAHGCSQVCPMEQGVSPARWRAWFASGVSHGARHTSITDLALSSSGVPNMIPSGSEVQEGNSSLIFPGIEEQGDECLSSTSLLVQASMGSEDVLETETAQPLVPCSSNALLDELMKFRNMILVPEPVDLETYNLLDFAPEREELEQLGDSSDISRSWNLLGQQQRQQRQQQHEVAPWQPTHQRHLNNRLAKTLRDFQENPGLFESLVNYRLRQFDGNVRRQ</sequence>
<evidence type="ECO:0000313" key="3">
    <source>
        <dbReference type="Proteomes" id="UP000654075"/>
    </source>
</evidence>
<proteinExistence type="predicted"/>
<evidence type="ECO:0000256" key="1">
    <source>
        <dbReference type="SAM" id="SignalP"/>
    </source>
</evidence>
<feature type="non-terminal residue" evidence="2">
    <location>
        <position position="1"/>
    </location>
</feature>
<evidence type="ECO:0000313" key="2">
    <source>
        <dbReference type="EMBL" id="CAE8626353.1"/>
    </source>
</evidence>
<keyword evidence="1" id="KW-0732">Signal</keyword>
<name>A0A813GM45_POLGL</name>
<feature type="signal peptide" evidence="1">
    <location>
        <begin position="1"/>
        <end position="39"/>
    </location>
</feature>
<accession>A0A813GM45</accession>
<feature type="chain" id="PRO_5033040084" evidence="1">
    <location>
        <begin position="40"/>
        <end position="337"/>
    </location>
</feature>
<dbReference type="EMBL" id="CAJNNV010028961">
    <property type="protein sequence ID" value="CAE8626353.1"/>
    <property type="molecule type" value="Genomic_DNA"/>
</dbReference>
<gene>
    <name evidence="2" type="ORF">PGLA1383_LOCUS43309</name>
</gene>
<keyword evidence="3" id="KW-1185">Reference proteome</keyword>
<dbReference type="AlphaFoldDB" id="A0A813GM45"/>
<dbReference type="Proteomes" id="UP000654075">
    <property type="component" value="Unassembled WGS sequence"/>
</dbReference>
<comment type="caution">
    <text evidence="2">The sequence shown here is derived from an EMBL/GenBank/DDBJ whole genome shotgun (WGS) entry which is preliminary data.</text>
</comment>
<reference evidence="2" key="1">
    <citation type="submission" date="2021-02" db="EMBL/GenBank/DDBJ databases">
        <authorList>
            <person name="Dougan E. K."/>
            <person name="Rhodes N."/>
            <person name="Thang M."/>
            <person name="Chan C."/>
        </authorList>
    </citation>
    <scope>NUCLEOTIDE SEQUENCE</scope>
</reference>
<organism evidence="2 3">
    <name type="scientific">Polarella glacialis</name>
    <name type="common">Dinoflagellate</name>
    <dbReference type="NCBI Taxonomy" id="89957"/>
    <lineage>
        <taxon>Eukaryota</taxon>
        <taxon>Sar</taxon>
        <taxon>Alveolata</taxon>
        <taxon>Dinophyceae</taxon>
        <taxon>Suessiales</taxon>
        <taxon>Suessiaceae</taxon>
        <taxon>Polarella</taxon>
    </lineage>
</organism>